<reference evidence="1 2" key="1">
    <citation type="submission" date="2011-07" db="EMBL/GenBank/DDBJ databases">
        <authorList>
            <person name="Coyne R."/>
            <person name="Brami D."/>
            <person name="Johnson J."/>
            <person name="Hostetler J."/>
            <person name="Hannick L."/>
            <person name="Clark T."/>
            <person name="Cassidy-Hanley D."/>
            <person name="Inman J."/>
        </authorList>
    </citation>
    <scope>NUCLEOTIDE SEQUENCE [LARGE SCALE GENOMIC DNA]</scope>
    <source>
        <strain evidence="1 2">G5</strain>
    </source>
</reference>
<sequence>MHFHKKKKYKCKNIIYYYYYFLKMQKIILKFNQNNKKKDLGVKQKTQYCLIGQNKMVQENGKCVLNQQKVEMVNNVEKDGLIALIHI</sequence>
<protein>
    <submittedName>
        <fullName evidence="1">Uncharacterized protein</fullName>
    </submittedName>
</protein>
<dbReference type="InParanoid" id="G0QXN4"/>
<dbReference type="GeneID" id="14906127"/>
<proteinExistence type="predicted"/>
<organism evidence="1 2">
    <name type="scientific">Ichthyophthirius multifiliis</name>
    <name type="common">White spot disease agent</name>
    <name type="synonym">Ich</name>
    <dbReference type="NCBI Taxonomy" id="5932"/>
    <lineage>
        <taxon>Eukaryota</taxon>
        <taxon>Sar</taxon>
        <taxon>Alveolata</taxon>
        <taxon>Ciliophora</taxon>
        <taxon>Intramacronucleata</taxon>
        <taxon>Oligohymenophorea</taxon>
        <taxon>Hymenostomatida</taxon>
        <taxon>Ophryoglenina</taxon>
        <taxon>Ichthyophthirius</taxon>
    </lineage>
</organism>
<evidence type="ECO:0000313" key="2">
    <source>
        <dbReference type="Proteomes" id="UP000008983"/>
    </source>
</evidence>
<dbReference type="EMBL" id="GL984082">
    <property type="protein sequence ID" value="EGR30015.1"/>
    <property type="molecule type" value="Genomic_DNA"/>
</dbReference>
<keyword evidence="2" id="KW-1185">Reference proteome</keyword>
<dbReference type="AlphaFoldDB" id="G0QXN4"/>
<evidence type="ECO:0000313" key="1">
    <source>
        <dbReference type="EMBL" id="EGR30015.1"/>
    </source>
</evidence>
<name>G0QXN4_ICHMU</name>
<dbReference type="RefSeq" id="XP_004031251.1">
    <property type="nucleotide sequence ID" value="XM_004031203.1"/>
</dbReference>
<gene>
    <name evidence="1" type="ORF">IMG5_144180</name>
</gene>
<accession>G0QXN4</accession>
<dbReference type="Proteomes" id="UP000008983">
    <property type="component" value="Unassembled WGS sequence"/>
</dbReference>